<name>A0A815I248_9BILA</name>
<evidence type="ECO:0000256" key="1">
    <source>
        <dbReference type="SAM" id="MobiDB-lite"/>
    </source>
</evidence>
<dbReference type="Proteomes" id="UP000681722">
    <property type="component" value="Unassembled WGS sequence"/>
</dbReference>
<dbReference type="Proteomes" id="UP000663829">
    <property type="component" value="Unassembled WGS sequence"/>
</dbReference>
<feature type="compositionally biased region" description="Polar residues" evidence="1">
    <location>
        <begin position="1"/>
        <end position="14"/>
    </location>
</feature>
<keyword evidence="4" id="KW-1185">Reference proteome</keyword>
<feature type="region of interest" description="Disordered" evidence="1">
    <location>
        <begin position="1"/>
        <end position="36"/>
    </location>
</feature>
<proteinExistence type="predicted"/>
<dbReference type="EMBL" id="CAJNOQ010015328">
    <property type="protein sequence ID" value="CAF1359334.1"/>
    <property type="molecule type" value="Genomic_DNA"/>
</dbReference>
<feature type="compositionally biased region" description="Polar residues" evidence="1">
    <location>
        <begin position="76"/>
        <end position="86"/>
    </location>
</feature>
<accession>A0A815I248</accession>
<dbReference type="EMBL" id="CAJOBC010069081">
    <property type="protein sequence ID" value="CAF4236393.1"/>
    <property type="molecule type" value="Genomic_DNA"/>
</dbReference>
<feature type="region of interest" description="Disordered" evidence="1">
    <location>
        <begin position="48"/>
        <end position="86"/>
    </location>
</feature>
<dbReference type="OrthoDB" id="10026267at2759"/>
<dbReference type="AlphaFoldDB" id="A0A815I248"/>
<organism evidence="2 4">
    <name type="scientific">Didymodactylos carnosus</name>
    <dbReference type="NCBI Taxonomy" id="1234261"/>
    <lineage>
        <taxon>Eukaryota</taxon>
        <taxon>Metazoa</taxon>
        <taxon>Spiralia</taxon>
        <taxon>Gnathifera</taxon>
        <taxon>Rotifera</taxon>
        <taxon>Eurotatoria</taxon>
        <taxon>Bdelloidea</taxon>
        <taxon>Philodinida</taxon>
        <taxon>Philodinidae</taxon>
        <taxon>Didymodactylos</taxon>
    </lineage>
</organism>
<reference evidence="2" key="1">
    <citation type="submission" date="2021-02" db="EMBL/GenBank/DDBJ databases">
        <authorList>
            <person name="Nowell W R."/>
        </authorList>
    </citation>
    <scope>NUCLEOTIDE SEQUENCE</scope>
</reference>
<sequence>MSRSTSNGKSSSYQLPVDSRSKQNTQTSSKSNRGSLHALSGALYHRGKSLITKREKNNSQSSTRSKATAARHLMEKSSTSTTNYYPSKTSYIQQHHKQHRPCPFNDPNMFKHLFKLKTEDNLTEANFHQNHLCAKPITCLKDLSIDDQEKLIQKDYLTCSSLIPAYLSTRENFVNAIKLQTGISQNGAIHLSNMLSKWEKYFLFCGEGSRIKNVIQSL</sequence>
<protein>
    <submittedName>
        <fullName evidence="2">Uncharacterized protein</fullName>
    </submittedName>
</protein>
<comment type="caution">
    <text evidence="2">The sequence shown here is derived from an EMBL/GenBank/DDBJ whole genome shotgun (WGS) entry which is preliminary data.</text>
</comment>
<feature type="compositionally biased region" description="Polar residues" evidence="1">
    <location>
        <begin position="22"/>
        <end position="34"/>
    </location>
</feature>
<evidence type="ECO:0000313" key="3">
    <source>
        <dbReference type="EMBL" id="CAF4236393.1"/>
    </source>
</evidence>
<evidence type="ECO:0000313" key="4">
    <source>
        <dbReference type="Proteomes" id="UP000663829"/>
    </source>
</evidence>
<evidence type="ECO:0000313" key="2">
    <source>
        <dbReference type="EMBL" id="CAF1359334.1"/>
    </source>
</evidence>
<gene>
    <name evidence="2" type="ORF">GPM918_LOCUS31301</name>
    <name evidence="3" type="ORF">SRO942_LOCUS31940</name>
</gene>